<dbReference type="GO" id="GO:0006629">
    <property type="term" value="P:lipid metabolic process"/>
    <property type="evidence" value="ECO:0007669"/>
    <property type="project" value="InterPro"/>
</dbReference>
<dbReference type="GO" id="GO:0003678">
    <property type="term" value="F:DNA helicase activity"/>
    <property type="evidence" value="ECO:0007669"/>
    <property type="project" value="TreeGrafter"/>
</dbReference>
<accession>A0A1B1S7J6</accession>
<dbReference type="PROSITE" id="PS01098">
    <property type="entry name" value="LIPASE_GDSL_SER"/>
    <property type="match status" value="1"/>
</dbReference>
<comment type="similarity">
    <text evidence="9">In the N-terminal section; belongs to the UvrB family.</text>
</comment>
<dbReference type="PROSITE" id="PS51192">
    <property type="entry name" value="HELICASE_ATP_BIND_1"/>
    <property type="match status" value="1"/>
</dbReference>
<keyword evidence="6 9" id="KW-0067">ATP-binding</keyword>
<dbReference type="GeneID" id="65535791"/>
<evidence type="ECO:0000256" key="3">
    <source>
        <dbReference type="ARBA" id="ARBA00022763"/>
    </source>
</evidence>
<dbReference type="InterPro" id="IPR036101">
    <property type="entry name" value="CarD-like/TRCF_RID_sf"/>
</dbReference>
<dbReference type="GO" id="GO:0003684">
    <property type="term" value="F:damaged DNA binding"/>
    <property type="evidence" value="ECO:0007669"/>
    <property type="project" value="InterPro"/>
</dbReference>
<dbReference type="Gene3D" id="3.40.50.300">
    <property type="entry name" value="P-loop containing nucleotide triphosphate hydrolases"/>
    <property type="match status" value="2"/>
</dbReference>
<keyword evidence="8 9" id="KW-0234">DNA repair</keyword>
<dbReference type="KEGG" id="pary:A4V02_02900"/>
<dbReference type="InterPro" id="IPR004576">
    <property type="entry name" value="Mfd"/>
</dbReference>
<dbReference type="InterPro" id="IPR008265">
    <property type="entry name" value="Lipase_GDSL_AS"/>
</dbReference>
<dbReference type="SUPFAM" id="SSF52540">
    <property type="entry name" value="P-loop containing nucleoside triphosphate hydrolases"/>
    <property type="match status" value="4"/>
</dbReference>
<dbReference type="InterPro" id="IPR037235">
    <property type="entry name" value="TRCF-like_C_D7"/>
</dbReference>
<dbReference type="Proteomes" id="UP000186351">
    <property type="component" value="Chromosome"/>
</dbReference>
<dbReference type="Gene3D" id="3.90.1150.50">
    <property type="entry name" value="Transcription-repair-coupling factor, D7 domain"/>
    <property type="match status" value="1"/>
</dbReference>
<keyword evidence="7 9" id="KW-0238">DNA-binding</keyword>
<dbReference type="Gene3D" id="3.30.2060.10">
    <property type="entry name" value="Penicillin-binding protein 1b domain"/>
    <property type="match status" value="1"/>
</dbReference>
<evidence type="ECO:0000256" key="4">
    <source>
        <dbReference type="ARBA" id="ARBA00022801"/>
    </source>
</evidence>
<reference evidence="13" key="1">
    <citation type="submission" date="2016-04" db="EMBL/GenBank/DDBJ databases">
        <title>Complete Genome Sequences of Twelve Strains of a Stable Defined Moderately Diverse Mouse Microbiota 2 (sDMDMm2).</title>
        <authorList>
            <person name="Uchimura Y."/>
            <person name="Wyss M."/>
            <person name="Brugiroux S."/>
            <person name="Limenitakis J.P."/>
            <person name="Stecher B."/>
            <person name="McCoy K.D."/>
            <person name="Macpherson A.J."/>
        </authorList>
    </citation>
    <scope>NUCLEOTIDE SEQUENCE [LARGE SCALE GENOMIC DNA]</scope>
    <source>
        <strain evidence="13">YL27</strain>
    </source>
</reference>
<keyword evidence="2 9" id="KW-0547">Nucleotide-binding</keyword>
<dbReference type="HAMAP" id="MF_00969">
    <property type="entry name" value="TRCF"/>
    <property type="match status" value="1"/>
</dbReference>
<gene>
    <name evidence="9" type="primary">mfd</name>
    <name evidence="12" type="ORF">A4V02_02900</name>
</gene>
<evidence type="ECO:0000256" key="5">
    <source>
        <dbReference type="ARBA" id="ARBA00022806"/>
    </source>
</evidence>
<keyword evidence="4 9" id="KW-0378">Hydrolase</keyword>
<evidence type="ECO:0000256" key="6">
    <source>
        <dbReference type="ARBA" id="ARBA00022840"/>
    </source>
</evidence>
<dbReference type="SUPFAM" id="SSF141259">
    <property type="entry name" value="CarD-like"/>
    <property type="match status" value="1"/>
</dbReference>
<feature type="domain" description="Helicase ATP-binding" evidence="10">
    <location>
        <begin position="581"/>
        <end position="742"/>
    </location>
</feature>
<evidence type="ECO:0000256" key="8">
    <source>
        <dbReference type="ARBA" id="ARBA00023204"/>
    </source>
</evidence>
<dbReference type="SMART" id="SM01058">
    <property type="entry name" value="CarD_TRCF"/>
    <property type="match status" value="1"/>
</dbReference>
<dbReference type="Pfam" id="PF00270">
    <property type="entry name" value="DEAD"/>
    <property type="match status" value="1"/>
</dbReference>
<dbReference type="PANTHER" id="PTHR47964">
    <property type="entry name" value="ATP-DEPENDENT DNA HELICASE HOMOLOG RECG, CHLOROPLASTIC"/>
    <property type="match status" value="1"/>
</dbReference>
<dbReference type="PANTHER" id="PTHR47964:SF1">
    <property type="entry name" value="ATP-DEPENDENT DNA HELICASE HOMOLOG RECG, CHLOROPLASTIC"/>
    <property type="match status" value="1"/>
</dbReference>
<keyword evidence="5" id="KW-0347">Helicase</keyword>
<dbReference type="GO" id="GO:0000716">
    <property type="term" value="P:transcription-coupled nucleotide-excision repair, DNA damage recognition"/>
    <property type="evidence" value="ECO:0007669"/>
    <property type="project" value="UniProtKB-UniRule"/>
</dbReference>
<dbReference type="RefSeq" id="WP_068960152.1">
    <property type="nucleotide sequence ID" value="NZ_CAJTAP010000002.1"/>
</dbReference>
<dbReference type="InterPro" id="IPR011545">
    <property type="entry name" value="DEAD/DEAH_box_helicase_dom"/>
</dbReference>
<dbReference type="SMART" id="SM00982">
    <property type="entry name" value="TRCF"/>
    <property type="match status" value="1"/>
</dbReference>
<dbReference type="OrthoDB" id="9804325at2"/>
<dbReference type="SMART" id="SM00487">
    <property type="entry name" value="DEXDc"/>
    <property type="match status" value="1"/>
</dbReference>
<dbReference type="Pfam" id="PF03461">
    <property type="entry name" value="TRCF"/>
    <property type="match status" value="1"/>
</dbReference>
<evidence type="ECO:0000313" key="13">
    <source>
        <dbReference type="Proteomes" id="UP000186351"/>
    </source>
</evidence>
<dbReference type="NCBIfam" id="TIGR00580">
    <property type="entry name" value="mfd"/>
    <property type="match status" value="1"/>
</dbReference>
<keyword evidence="1 9" id="KW-0963">Cytoplasm</keyword>
<dbReference type="InterPro" id="IPR001650">
    <property type="entry name" value="Helicase_C-like"/>
</dbReference>
<evidence type="ECO:0000256" key="1">
    <source>
        <dbReference type="ARBA" id="ARBA00022490"/>
    </source>
</evidence>
<dbReference type="InterPro" id="IPR027417">
    <property type="entry name" value="P-loop_NTPase"/>
</dbReference>
<dbReference type="GO" id="GO:0006355">
    <property type="term" value="P:regulation of DNA-templated transcription"/>
    <property type="evidence" value="ECO:0007669"/>
    <property type="project" value="UniProtKB-UniRule"/>
</dbReference>
<sequence>MDLEQLCARILTPSRRKALDSALDDSSIRVCRLGGLAGSSAPMVMAAVAACGKDAPRSPMIVIGDSLDDAGYLYHDLSRVLGEEAVLMMPSGYKRAIKYGQVDPPSQIMRTEVLNRWAVDPALRYVVTYPEALAEKVADRGVVERSTMTLRKNGSVDLTDTARWLRDNGFKEVDYVYEPGTFAIRGSILDIFGYSSEQPFRIDFFGDEIETIRTFNVETQLSERSLSEISVTADVSPRAASSSVSLLDFVGPDTIVWARDVRFTLERVRAVAADTFSTSAAIAEEGDADALRQVVDPDSFAAAIAGMRQMRFTSAADITPDSDAPDAPVIRFGCTPQGIYHKNFDLISDSFSRFIADGYTIYVLSDSEKQIERLRAIFADRGDSGIVFTPVISTVHEGFVDHKTKICVFTDHQIFDRFHKYSLRSDRARSGKVALSLKELGQIEVGDYIVHVDHGVGKFGGLIRTEVNGRMQEMIKLVYLNNDILLVSIHSLHKLSKYRGKEGAEPRINRLGSGAWGKMKERTKSKLKDIARDLIKLYAARKDEKGFAFSPDSYLQNELEASFIYEDTPDQLTATQAVKRDMESPRPMDRLVCGDVGFGKTEVAIRAAFKAATDGKQTAVLVPTTVLAYQHFNTFSERLKDFPVRVDYLSRARTAKETRQILADLAEGKIDILIGTHKLIGKSVKFKDLGLLIVDEEQKFGVAVKERLKQLKVNVDTLTMSATPIPRTLQFSLMGARDLSAINTPPANRYPILTGVSVMGDDTVSEAINFEMSRGGQVFFVNHRIEGLYELEKMIHRLVPDARTIVAHGQMPPEKLEKAIIDFANHDYDVLLATTIIESGIDMPNVNTIIINNAQNFGLSELHQLRGRVGRSSRKAFCYLFVPAGNPLTPVARRRLQAIESFSELGSGIHIAMQDLDIRGAGNLLGAEQSGFIADLGYETYQRILREAVLELKTQEFADVLSDPADTPGKDAADEFVADCTVESDLELLLPPEYVPQESERISLYKELDGIERELDLQQFRLRLEDRFGKIPRVTAELLRIPRLRRLAQSLGIERVMLKQGRMYLYFVDETNRAYYQSPMFGRCLGYLQANPRRAQLRQKGEKRSMLISDVPTVEEAVAILQQILAMQAL</sequence>
<evidence type="ECO:0000256" key="2">
    <source>
        <dbReference type="ARBA" id="ARBA00022741"/>
    </source>
</evidence>
<keyword evidence="13" id="KW-1185">Reference proteome</keyword>
<dbReference type="SMART" id="SM00490">
    <property type="entry name" value="HELICc"/>
    <property type="match status" value="1"/>
</dbReference>
<accession>A0A1Z2XE88</accession>
<dbReference type="GO" id="GO:0016298">
    <property type="term" value="F:lipase activity"/>
    <property type="evidence" value="ECO:0007669"/>
    <property type="project" value="InterPro"/>
</dbReference>
<dbReference type="GO" id="GO:0005524">
    <property type="term" value="F:ATP binding"/>
    <property type="evidence" value="ECO:0007669"/>
    <property type="project" value="UniProtKB-UniRule"/>
</dbReference>
<dbReference type="EC" id="3.6.4.-" evidence="9"/>
<comment type="subcellular location">
    <subcellularLocation>
        <location evidence="9">Cytoplasm</location>
    </subcellularLocation>
</comment>
<dbReference type="SUPFAM" id="SSF143517">
    <property type="entry name" value="TRCF domain-like"/>
    <property type="match status" value="1"/>
</dbReference>
<dbReference type="Pfam" id="PF02559">
    <property type="entry name" value="CarD_TRCF_RID"/>
    <property type="match status" value="1"/>
</dbReference>
<protein>
    <recommendedName>
        <fullName evidence="9">Transcription-repair-coupling factor</fullName>
        <shortName evidence="9">TRCF</shortName>
        <ecNumber evidence="9">3.6.4.-</ecNumber>
    </recommendedName>
</protein>
<dbReference type="PROSITE" id="PS51194">
    <property type="entry name" value="HELICASE_CTER"/>
    <property type="match status" value="1"/>
</dbReference>
<dbReference type="InterPro" id="IPR047112">
    <property type="entry name" value="RecG/Mfd"/>
</dbReference>
<dbReference type="InterPro" id="IPR041471">
    <property type="entry name" value="UvrB_inter"/>
</dbReference>
<dbReference type="GO" id="GO:0005737">
    <property type="term" value="C:cytoplasm"/>
    <property type="evidence" value="ECO:0007669"/>
    <property type="project" value="UniProtKB-SubCell"/>
</dbReference>
<dbReference type="AlphaFoldDB" id="A0A1B1S7J6"/>
<name>A0A1B1S7J6_9BACT</name>
<proteinExistence type="inferred from homology"/>
<dbReference type="EMBL" id="CP015402">
    <property type="protein sequence ID" value="ANU62772.1"/>
    <property type="molecule type" value="Genomic_DNA"/>
</dbReference>
<evidence type="ECO:0000256" key="7">
    <source>
        <dbReference type="ARBA" id="ARBA00023125"/>
    </source>
</evidence>
<dbReference type="InterPro" id="IPR014001">
    <property type="entry name" value="Helicase_ATP-bd"/>
</dbReference>
<dbReference type="InterPro" id="IPR005118">
    <property type="entry name" value="TRCF_C"/>
</dbReference>
<dbReference type="STRING" id="1796646.A4V02_02900"/>
<dbReference type="Gene3D" id="3.40.50.11180">
    <property type="match status" value="1"/>
</dbReference>
<dbReference type="Pfam" id="PF17757">
    <property type="entry name" value="UvrB_inter"/>
    <property type="match status" value="1"/>
</dbReference>
<evidence type="ECO:0000259" key="11">
    <source>
        <dbReference type="PROSITE" id="PS51194"/>
    </source>
</evidence>
<comment type="similarity">
    <text evidence="9">In the C-terminal section; belongs to the helicase family. RecG subfamily.</text>
</comment>
<dbReference type="InterPro" id="IPR003711">
    <property type="entry name" value="CarD-like/TRCF_RID"/>
</dbReference>
<evidence type="ECO:0000256" key="9">
    <source>
        <dbReference type="HAMAP-Rule" id="MF_00969"/>
    </source>
</evidence>
<comment type="function">
    <text evidence="9">Couples transcription and DNA repair by recognizing RNA polymerase (RNAP) stalled at DNA lesions. Mediates ATP-dependent release of RNAP and its truncated transcript from the DNA, and recruitment of nucleotide excision repair machinery to the damaged site.</text>
</comment>
<organism evidence="12 13">
    <name type="scientific">Muribaculum intestinale</name>
    <dbReference type="NCBI Taxonomy" id="1796646"/>
    <lineage>
        <taxon>Bacteria</taxon>
        <taxon>Pseudomonadati</taxon>
        <taxon>Bacteroidota</taxon>
        <taxon>Bacteroidia</taxon>
        <taxon>Bacteroidales</taxon>
        <taxon>Muribaculaceae</taxon>
        <taxon>Muribaculum</taxon>
    </lineage>
</organism>
<dbReference type="Gene3D" id="2.40.10.170">
    <property type="match status" value="1"/>
</dbReference>
<keyword evidence="3 9" id="KW-0227">DNA damage</keyword>
<evidence type="ECO:0000259" key="10">
    <source>
        <dbReference type="PROSITE" id="PS51192"/>
    </source>
</evidence>
<feature type="domain" description="Helicase C-terminal" evidence="11">
    <location>
        <begin position="763"/>
        <end position="917"/>
    </location>
</feature>
<dbReference type="CDD" id="cd17991">
    <property type="entry name" value="DEXHc_TRCF"/>
    <property type="match status" value="1"/>
</dbReference>
<dbReference type="Pfam" id="PF00271">
    <property type="entry name" value="Helicase_C"/>
    <property type="match status" value="1"/>
</dbReference>
<evidence type="ECO:0000313" key="12">
    <source>
        <dbReference type="EMBL" id="ANU62772.1"/>
    </source>
</evidence>